<dbReference type="AlphaFoldDB" id="X1NTK9"/>
<accession>X1NTK9</accession>
<comment type="caution">
    <text evidence="1">The sequence shown here is derived from an EMBL/GenBank/DDBJ whole genome shotgun (WGS) entry which is preliminary data.</text>
</comment>
<protein>
    <submittedName>
        <fullName evidence="1">Uncharacterized protein</fullName>
    </submittedName>
</protein>
<proteinExistence type="predicted"/>
<reference evidence="1" key="1">
    <citation type="journal article" date="2014" name="Front. Microbiol.">
        <title>High frequency of phylogenetically diverse reductive dehalogenase-homologous genes in deep subseafloor sedimentary metagenomes.</title>
        <authorList>
            <person name="Kawai M."/>
            <person name="Futagami T."/>
            <person name="Toyoda A."/>
            <person name="Takaki Y."/>
            <person name="Nishi S."/>
            <person name="Hori S."/>
            <person name="Arai W."/>
            <person name="Tsubouchi T."/>
            <person name="Morono Y."/>
            <person name="Uchiyama I."/>
            <person name="Ito T."/>
            <person name="Fujiyama A."/>
            <person name="Inagaki F."/>
            <person name="Takami H."/>
        </authorList>
    </citation>
    <scope>NUCLEOTIDE SEQUENCE</scope>
    <source>
        <strain evidence="1">Expedition CK06-06</strain>
    </source>
</reference>
<dbReference type="InterPro" id="IPR036388">
    <property type="entry name" value="WH-like_DNA-bd_sf"/>
</dbReference>
<dbReference type="InterPro" id="IPR036390">
    <property type="entry name" value="WH_DNA-bd_sf"/>
</dbReference>
<name>X1NTK9_9ZZZZ</name>
<dbReference type="EMBL" id="BARV01029707">
    <property type="protein sequence ID" value="GAI33541.1"/>
    <property type="molecule type" value="Genomic_DNA"/>
</dbReference>
<gene>
    <name evidence="1" type="ORF">S06H3_47305</name>
</gene>
<feature type="non-terminal residue" evidence="1">
    <location>
        <position position="1"/>
    </location>
</feature>
<dbReference type="SUPFAM" id="SSF46785">
    <property type="entry name" value="Winged helix' DNA-binding domain"/>
    <property type="match status" value="1"/>
</dbReference>
<organism evidence="1">
    <name type="scientific">marine sediment metagenome</name>
    <dbReference type="NCBI Taxonomy" id="412755"/>
    <lineage>
        <taxon>unclassified sequences</taxon>
        <taxon>metagenomes</taxon>
        <taxon>ecological metagenomes</taxon>
    </lineage>
</organism>
<sequence length="60" mass="7234">AKSLKDRILEALKKEGLTLFELSDRLKMPKHYVRQILWNLEGEGLIRYNFETGKWCLKRR</sequence>
<dbReference type="Gene3D" id="1.10.10.10">
    <property type="entry name" value="Winged helix-like DNA-binding domain superfamily/Winged helix DNA-binding domain"/>
    <property type="match status" value="1"/>
</dbReference>
<evidence type="ECO:0000313" key="1">
    <source>
        <dbReference type="EMBL" id="GAI33541.1"/>
    </source>
</evidence>